<dbReference type="CDD" id="cd06849">
    <property type="entry name" value="lipoyl_domain"/>
    <property type="match status" value="1"/>
</dbReference>
<evidence type="ECO:0000313" key="9">
    <source>
        <dbReference type="Proteomes" id="UP000585272"/>
    </source>
</evidence>
<dbReference type="Gene3D" id="2.40.50.100">
    <property type="match status" value="1"/>
</dbReference>
<feature type="domain" description="Peripheral subunit-binding (PSBD)" evidence="7">
    <location>
        <begin position="122"/>
        <end position="159"/>
    </location>
</feature>
<keyword evidence="8" id="KW-0670">Pyruvate</keyword>
<dbReference type="AlphaFoldDB" id="A0A840IEH1"/>
<keyword evidence="9" id="KW-1185">Reference proteome</keyword>
<evidence type="ECO:0000259" key="6">
    <source>
        <dbReference type="PROSITE" id="PS50968"/>
    </source>
</evidence>
<dbReference type="Gene3D" id="4.10.320.10">
    <property type="entry name" value="E3-binding domain"/>
    <property type="match status" value="1"/>
</dbReference>
<evidence type="ECO:0000256" key="2">
    <source>
        <dbReference type="ARBA" id="ARBA00007317"/>
    </source>
</evidence>
<dbReference type="InterPro" id="IPR045257">
    <property type="entry name" value="E2/Pdx1"/>
</dbReference>
<dbReference type="InterPro" id="IPR023213">
    <property type="entry name" value="CAT-like_dom_sf"/>
</dbReference>
<feature type="domain" description="Lipoyl-binding" evidence="6">
    <location>
        <begin position="10"/>
        <end position="84"/>
    </location>
</feature>
<dbReference type="GO" id="GO:0006086">
    <property type="term" value="P:pyruvate decarboxylation to acetyl-CoA"/>
    <property type="evidence" value="ECO:0007669"/>
    <property type="project" value="InterPro"/>
</dbReference>
<evidence type="ECO:0000313" key="8">
    <source>
        <dbReference type="EMBL" id="MBB4663206.1"/>
    </source>
</evidence>
<dbReference type="Gene3D" id="3.30.559.10">
    <property type="entry name" value="Chloramphenicol acetyltransferase-like domain"/>
    <property type="match status" value="1"/>
</dbReference>
<evidence type="ECO:0000256" key="4">
    <source>
        <dbReference type="RuleBase" id="RU003423"/>
    </source>
</evidence>
<dbReference type="SUPFAM" id="SSF47005">
    <property type="entry name" value="Peripheral subunit-binding domain of 2-oxo acid dehydrogenase complex"/>
    <property type="match status" value="1"/>
</dbReference>
<dbReference type="PANTHER" id="PTHR23151">
    <property type="entry name" value="DIHYDROLIPOAMIDE ACETYL/SUCCINYL-TRANSFERASE-RELATED"/>
    <property type="match status" value="1"/>
</dbReference>
<evidence type="ECO:0000256" key="1">
    <source>
        <dbReference type="ARBA" id="ARBA00001938"/>
    </source>
</evidence>
<keyword evidence="4 8" id="KW-0808">Transferase</keyword>
<dbReference type="SUPFAM" id="SSF52777">
    <property type="entry name" value="CoA-dependent acyltransferases"/>
    <property type="match status" value="1"/>
</dbReference>
<dbReference type="Pfam" id="PF00364">
    <property type="entry name" value="Biotin_lipoyl"/>
    <property type="match status" value="1"/>
</dbReference>
<dbReference type="InterPro" id="IPR001078">
    <property type="entry name" value="2-oxoacid_DH_actylTfrase"/>
</dbReference>
<dbReference type="InterPro" id="IPR000089">
    <property type="entry name" value="Biotin_lipoyl"/>
</dbReference>
<dbReference type="PANTHER" id="PTHR23151:SF90">
    <property type="entry name" value="DIHYDROLIPOYLLYSINE-RESIDUE ACETYLTRANSFERASE COMPONENT OF PYRUVATE DEHYDROGENASE COMPLEX, MITOCHONDRIAL-RELATED"/>
    <property type="match status" value="1"/>
</dbReference>
<sequence>MSATEQAAAIVEVPLPRLSDSMEEGTIVTWLAADGEAVTRGQEIVEVETDKATMPYEAEVDGILHIAVQEGETAAVGAIIARIAPEGVAVEAAAPAPAPAPVPAAPAPAPAAPVRENGRRVSASPLARRIARELGIDLAALVGSGPNGRVVKRDVLAAQPAVLASGAPLAPVGSAPAAPANGTPAPAAASAQASPAADAAKGAVERIALSRVQQTIAKRMAEAKQAPEFVLDAEVDMSAAIALRERFKQLLAGGERKPPSLGDFAIKAAALALREHPRANGAFAGDAVELYGRVNVGVAVAAPDALLVPTVFDADVRSLGQIAADVRRLAAAGRAGRLTPQEMSGATFTVSNLGMFGVDAFTAVLNPPQAAILAVGAIRERAVGRDGALVLAPTMVARLTCDHRILNGADGAALLARIRELLETPELLAL</sequence>
<evidence type="ECO:0000256" key="5">
    <source>
        <dbReference type="SAM" id="MobiDB-lite"/>
    </source>
</evidence>
<gene>
    <name evidence="8" type="ORF">BDZ31_002795</name>
</gene>
<keyword evidence="3 4" id="KW-0450">Lipoyl</keyword>
<feature type="region of interest" description="Disordered" evidence="5">
    <location>
        <begin position="174"/>
        <end position="193"/>
    </location>
</feature>
<comment type="cofactor">
    <cofactor evidence="1 4">
        <name>(R)-lipoate</name>
        <dbReference type="ChEBI" id="CHEBI:83088"/>
    </cofactor>
</comment>
<dbReference type="EMBL" id="JACHNU010000003">
    <property type="protein sequence ID" value="MBB4663206.1"/>
    <property type="molecule type" value="Genomic_DNA"/>
</dbReference>
<dbReference type="SUPFAM" id="SSF51230">
    <property type="entry name" value="Single hybrid motif"/>
    <property type="match status" value="1"/>
</dbReference>
<proteinExistence type="inferred from homology"/>
<dbReference type="RefSeq" id="WP_221243056.1">
    <property type="nucleotide sequence ID" value="NZ_JACHNU010000003.1"/>
</dbReference>
<comment type="similarity">
    <text evidence="2 4">Belongs to the 2-oxoacid dehydrogenase family.</text>
</comment>
<evidence type="ECO:0000259" key="7">
    <source>
        <dbReference type="PROSITE" id="PS51826"/>
    </source>
</evidence>
<reference evidence="8 9" key="1">
    <citation type="submission" date="2020-08" db="EMBL/GenBank/DDBJ databases">
        <title>Genomic Encyclopedia of Archaeal and Bacterial Type Strains, Phase II (KMG-II): from individual species to whole genera.</title>
        <authorList>
            <person name="Goeker M."/>
        </authorList>
    </citation>
    <scope>NUCLEOTIDE SEQUENCE [LARGE SCALE GENOMIC DNA]</scope>
    <source>
        <strain evidence="8 9">DSM 23288</strain>
    </source>
</reference>
<keyword evidence="4 8" id="KW-0012">Acyltransferase</keyword>
<name>A0A840IEH1_9ACTN</name>
<dbReference type="Proteomes" id="UP000585272">
    <property type="component" value="Unassembled WGS sequence"/>
</dbReference>
<dbReference type="GO" id="GO:0016746">
    <property type="term" value="F:acyltransferase activity"/>
    <property type="evidence" value="ECO:0007669"/>
    <property type="project" value="UniProtKB-KW"/>
</dbReference>
<dbReference type="PROSITE" id="PS50968">
    <property type="entry name" value="BIOTINYL_LIPOYL"/>
    <property type="match status" value="1"/>
</dbReference>
<organism evidence="8 9">
    <name type="scientific">Conexibacter arvalis</name>
    <dbReference type="NCBI Taxonomy" id="912552"/>
    <lineage>
        <taxon>Bacteria</taxon>
        <taxon>Bacillati</taxon>
        <taxon>Actinomycetota</taxon>
        <taxon>Thermoleophilia</taxon>
        <taxon>Solirubrobacterales</taxon>
        <taxon>Conexibacteraceae</taxon>
        <taxon>Conexibacter</taxon>
    </lineage>
</organism>
<dbReference type="Pfam" id="PF02817">
    <property type="entry name" value="E3_binding"/>
    <property type="match status" value="1"/>
</dbReference>
<dbReference type="GO" id="GO:0045254">
    <property type="term" value="C:pyruvate dehydrogenase complex"/>
    <property type="evidence" value="ECO:0007669"/>
    <property type="project" value="InterPro"/>
</dbReference>
<dbReference type="InterPro" id="IPR011053">
    <property type="entry name" value="Single_hybrid_motif"/>
</dbReference>
<dbReference type="EC" id="2.3.1.-" evidence="4"/>
<protein>
    <recommendedName>
        <fullName evidence="4">Dihydrolipoamide acetyltransferase component of pyruvate dehydrogenase complex</fullName>
        <ecNumber evidence="4">2.3.1.-</ecNumber>
    </recommendedName>
</protein>
<dbReference type="InterPro" id="IPR036625">
    <property type="entry name" value="E3-bd_dom_sf"/>
</dbReference>
<dbReference type="PROSITE" id="PS51826">
    <property type="entry name" value="PSBD"/>
    <property type="match status" value="1"/>
</dbReference>
<accession>A0A840IEH1</accession>
<dbReference type="Pfam" id="PF00198">
    <property type="entry name" value="2-oxoacid_dh"/>
    <property type="match status" value="1"/>
</dbReference>
<evidence type="ECO:0000256" key="3">
    <source>
        <dbReference type="ARBA" id="ARBA00022823"/>
    </source>
</evidence>
<dbReference type="InterPro" id="IPR004167">
    <property type="entry name" value="PSBD"/>
</dbReference>
<comment type="caution">
    <text evidence="8">The sequence shown here is derived from an EMBL/GenBank/DDBJ whole genome shotgun (WGS) entry which is preliminary data.</text>
</comment>